<dbReference type="STRING" id="100787.A0A0G4LEJ6"/>
<evidence type="ECO:0000256" key="2">
    <source>
        <dbReference type="ARBA" id="ARBA00004613"/>
    </source>
</evidence>
<feature type="region of interest" description="Disordered" evidence="16">
    <location>
        <begin position="243"/>
        <end position="435"/>
    </location>
</feature>
<organism evidence="19 20">
    <name type="scientific">Verticillium longisporum</name>
    <name type="common">Verticillium dahliae var. longisporum</name>
    <dbReference type="NCBI Taxonomy" id="100787"/>
    <lineage>
        <taxon>Eukaryota</taxon>
        <taxon>Fungi</taxon>
        <taxon>Dikarya</taxon>
        <taxon>Ascomycota</taxon>
        <taxon>Pezizomycotina</taxon>
        <taxon>Sordariomycetes</taxon>
        <taxon>Hypocreomycetidae</taxon>
        <taxon>Glomerellales</taxon>
        <taxon>Plectosphaerellaceae</taxon>
        <taxon>Verticillium</taxon>
    </lineage>
</organism>
<gene>
    <name evidence="19" type="ORF">BN1708_012868</name>
</gene>
<dbReference type="AlphaFoldDB" id="A0A0G4LEJ6"/>
<keyword evidence="6" id="KW-0136">Cellulose degradation</keyword>
<evidence type="ECO:0000256" key="16">
    <source>
        <dbReference type="SAM" id="MobiDB-lite"/>
    </source>
</evidence>
<keyword evidence="12" id="KW-0624">Polysaccharide degradation</keyword>
<keyword evidence="4" id="KW-0479">Metal-binding</keyword>
<comment type="cofactor">
    <cofactor evidence="1">
        <name>Cu(2+)</name>
        <dbReference type="ChEBI" id="CHEBI:29036"/>
    </cofactor>
</comment>
<protein>
    <recommendedName>
        <fullName evidence="15">lytic cellulose monooxygenase (C4-dehydrogenating)</fullName>
        <ecNumber evidence="15">1.14.99.56</ecNumber>
    </recommendedName>
</protein>
<accession>A0A0G4LEJ6</accession>
<evidence type="ECO:0000256" key="1">
    <source>
        <dbReference type="ARBA" id="ARBA00001973"/>
    </source>
</evidence>
<dbReference type="Pfam" id="PF03443">
    <property type="entry name" value="AA9"/>
    <property type="match status" value="1"/>
</dbReference>
<keyword evidence="5 17" id="KW-0732">Signal</keyword>
<evidence type="ECO:0000256" key="9">
    <source>
        <dbReference type="ARBA" id="ARBA00023033"/>
    </source>
</evidence>
<dbReference type="GO" id="GO:0004497">
    <property type="term" value="F:monooxygenase activity"/>
    <property type="evidence" value="ECO:0007669"/>
    <property type="project" value="UniProtKB-KW"/>
</dbReference>
<dbReference type="GO" id="GO:0005576">
    <property type="term" value="C:extracellular region"/>
    <property type="evidence" value="ECO:0007669"/>
    <property type="project" value="UniProtKB-SubCell"/>
</dbReference>
<dbReference type="InterPro" id="IPR005103">
    <property type="entry name" value="AA9_LPMO"/>
</dbReference>
<keyword evidence="10" id="KW-1015">Disulfide bond</keyword>
<keyword evidence="3" id="KW-0964">Secreted</keyword>
<evidence type="ECO:0000256" key="10">
    <source>
        <dbReference type="ARBA" id="ARBA00023157"/>
    </source>
</evidence>
<dbReference type="Gene3D" id="2.70.50.70">
    <property type="match status" value="1"/>
</dbReference>
<evidence type="ECO:0000256" key="7">
    <source>
        <dbReference type="ARBA" id="ARBA00023002"/>
    </source>
</evidence>
<evidence type="ECO:0000259" key="18">
    <source>
        <dbReference type="Pfam" id="PF03443"/>
    </source>
</evidence>
<evidence type="ECO:0000256" key="6">
    <source>
        <dbReference type="ARBA" id="ARBA00023001"/>
    </source>
</evidence>
<comment type="catalytic activity">
    <reaction evidence="14">
        <text>[(1-&gt;4)-beta-D-glucosyl]n+m + reduced acceptor + O2 = 4-dehydro-beta-D-glucosyl-[(1-&gt;4)-beta-D-glucosyl]n-1 + [(1-&gt;4)-beta-D-glucosyl]m + acceptor + H2O.</text>
        <dbReference type="EC" id="1.14.99.56"/>
    </reaction>
</comment>
<keyword evidence="8" id="KW-0186">Copper</keyword>
<evidence type="ECO:0000256" key="15">
    <source>
        <dbReference type="ARBA" id="ARBA00047174"/>
    </source>
</evidence>
<dbReference type="InterPro" id="IPR049892">
    <property type="entry name" value="AA9"/>
</dbReference>
<dbReference type="EC" id="1.14.99.56" evidence="15"/>
<feature type="compositionally biased region" description="Acidic residues" evidence="16">
    <location>
        <begin position="349"/>
        <end position="418"/>
    </location>
</feature>
<evidence type="ECO:0000313" key="19">
    <source>
        <dbReference type="EMBL" id="CRK20463.1"/>
    </source>
</evidence>
<feature type="compositionally biased region" description="Low complexity" evidence="16">
    <location>
        <begin position="245"/>
        <end position="286"/>
    </location>
</feature>
<keyword evidence="7" id="KW-0560">Oxidoreductase</keyword>
<sequence>MKYFATILSSAALAAAHGFVDTAVIGGKDVEFYQPYTDPYTSPVPERISRVIAGNGPVLDVTSPDMQCGGSGSGSKPATLHAPAAAGSTVSLSWTLWPDSHVGPVITYMARCPDAGCDAYEPGTDAVWFKIQEAGRKGTTNEWAASALMKAGATADYTIPECLAPGFYLVRHEIIALHQGAEFYPGCHQLEVSGSGSTTPSSGLVAFPGAYSASDAGIDYSPYQTTEEYTIPGPKLFTCSGASQPDASVPAPAPVATDAPVSSAAPVATAPATTAAPTTPTEPATPVEEEPEEPVEDDECPAEDEEEEELPVEDDECTAEDEEEGLDPVAVDDDEYDDENTDVDCPAEPIEEDTEEPVEEDEEPIEDDECPADEEEEPVEEDDEPVEDDECPADDGEEVEEPVAEEDDDEYEDFEECEPVVPTKRQSLHERRSVY</sequence>
<evidence type="ECO:0000256" key="13">
    <source>
        <dbReference type="ARBA" id="ARBA00044502"/>
    </source>
</evidence>
<dbReference type="GO" id="GO:0030245">
    <property type="term" value="P:cellulose catabolic process"/>
    <property type="evidence" value="ECO:0007669"/>
    <property type="project" value="UniProtKB-KW"/>
</dbReference>
<feature type="signal peptide" evidence="17">
    <location>
        <begin position="1"/>
        <end position="16"/>
    </location>
</feature>
<keyword evidence="9" id="KW-0503">Monooxygenase</keyword>
<evidence type="ECO:0000313" key="20">
    <source>
        <dbReference type="Proteomes" id="UP000044602"/>
    </source>
</evidence>
<evidence type="ECO:0000256" key="11">
    <source>
        <dbReference type="ARBA" id="ARBA00023277"/>
    </source>
</evidence>
<reference evidence="20" key="1">
    <citation type="submission" date="2015-05" db="EMBL/GenBank/DDBJ databases">
        <authorList>
            <person name="Fogelqvist Johan"/>
        </authorList>
    </citation>
    <scope>NUCLEOTIDE SEQUENCE [LARGE SCALE GENOMIC DNA]</scope>
</reference>
<evidence type="ECO:0000256" key="4">
    <source>
        <dbReference type="ARBA" id="ARBA00022723"/>
    </source>
</evidence>
<proteinExistence type="inferred from homology"/>
<comment type="subcellular location">
    <subcellularLocation>
        <location evidence="2">Secreted</location>
    </subcellularLocation>
</comment>
<evidence type="ECO:0000256" key="5">
    <source>
        <dbReference type="ARBA" id="ARBA00022729"/>
    </source>
</evidence>
<feature type="chain" id="PRO_5002566361" description="lytic cellulose monooxygenase (C4-dehydrogenating)" evidence="17">
    <location>
        <begin position="17"/>
        <end position="435"/>
    </location>
</feature>
<keyword evidence="20" id="KW-1185">Reference proteome</keyword>
<evidence type="ECO:0000256" key="12">
    <source>
        <dbReference type="ARBA" id="ARBA00023326"/>
    </source>
</evidence>
<name>A0A0G4LEJ6_VERLO</name>
<feature type="compositionally biased region" description="Acidic residues" evidence="16">
    <location>
        <begin position="287"/>
        <end position="342"/>
    </location>
</feature>
<keyword evidence="11" id="KW-0119">Carbohydrate metabolism</keyword>
<dbReference type="GO" id="GO:0046872">
    <property type="term" value="F:metal ion binding"/>
    <property type="evidence" value="ECO:0007669"/>
    <property type="project" value="UniProtKB-KW"/>
</dbReference>
<evidence type="ECO:0000256" key="8">
    <source>
        <dbReference type="ARBA" id="ARBA00023008"/>
    </source>
</evidence>
<dbReference type="CDD" id="cd21175">
    <property type="entry name" value="LPMO_AA9"/>
    <property type="match status" value="1"/>
</dbReference>
<evidence type="ECO:0000256" key="3">
    <source>
        <dbReference type="ARBA" id="ARBA00022525"/>
    </source>
</evidence>
<evidence type="ECO:0000256" key="17">
    <source>
        <dbReference type="SAM" id="SignalP"/>
    </source>
</evidence>
<dbReference type="EMBL" id="CVQH01011669">
    <property type="protein sequence ID" value="CRK20463.1"/>
    <property type="molecule type" value="Genomic_DNA"/>
</dbReference>
<comment type="similarity">
    <text evidence="13">Belongs to the polysaccharide monooxygenase AA9 family.</text>
</comment>
<dbReference type="PANTHER" id="PTHR33353:SF6">
    <property type="entry name" value="ENDOGLUCANASE IV"/>
    <property type="match status" value="1"/>
</dbReference>
<evidence type="ECO:0000256" key="14">
    <source>
        <dbReference type="ARBA" id="ARBA00045077"/>
    </source>
</evidence>
<dbReference type="Proteomes" id="UP000044602">
    <property type="component" value="Unassembled WGS sequence"/>
</dbReference>
<feature type="domain" description="Auxiliary Activity family 9 catalytic" evidence="18">
    <location>
        <begin position="17"/>
        <end position="227"/>
    </location>
</feature>
<dbReference type="PANTHER" id="PTHR33353">
    <property type="entry name" value="PUTATIVE (AFU_ORTHOLOGUE AFUA_1G12560)-RELATED"/>
    <property type="match status" value="1"/>
</dbReference>